<sequence>MSTLLALPVWETNQACRELSANDSPTTPVQPELMKNTPLAGRKSSNLLDLSETFTGLEETRTRETIAAQSLLHLPHNPNQTLVARGLLMKICRKKPKYRTFFLFNDILVYTSNIVYGKSFSEPTVFPLEEVSITNVNDSGIFRNGFIIQTPRKSFTVYATIADEKRRWMEGIQFYANEAQKRTGKCKYMFFCYFYPPSKLTYP</sequence>
<evidence type="ECO:0000313" key="2">
    <source>
        <dbReference type="EMBL" id="VDN18781.1"/>
    </source>
</evidence>
<dbReference type="GO" id="GO:0007032">
    <property type="term" value="P:endosome organization"/>
    <property type="evidence" value="ECO:0007669"/>
    <property type="project" value="TreeGrafter"/>
</dbReference>
<dbReference type="AlphaFoldDB" id="A0A3P7MLC7"/>
<proteinExistence type="predicted"/>
<dbReference type="GO" id="GO:0035091">
    <property type="term" value="F:phosphatidylinositol binding"/>
    <property type="evidence" value="ECO:0007669"/>
    <property type="project" value="TreeGrafter"/>
</dbReference>
<dbReference type="Gene3D" id="2.30.29.30">
    <property type="entry name" value="Pleckstrin-homology domain (PH domain)/Phosphotyrosine-binding domain (PTB)"/>
    <property type="match status" value="1"/>
</dbReference>
<gene>
    <name evidence="2" type="ORF">DILT_LOCUS13266</name>
</gene>
<dbReference type="SUPFAM" id="SSF50729">
    <property type="entry name" value="PH domain-like"/>
    <property type="match status" value="1"/>
</dbReference>
<keyword evidence="3" id="KW-1185">Reference proteome</keyword>
<dbReference type="Pfam" id="PF00169">
    <property type="entry name" value="PH"/>
    <property type="match status" value="1"/>
</dbReference>
<dbReference type="PANTHER" id="PTHR46280">
    <property type="entry name" value="PLECKSTRIN HOMOLOGY DOMAIN-CONTAINING FAMILY F MEMBER 2-RELATED"/>
    <property type="match status" value="1"/>
</dbReference>
<dbReference type="GO" id="GO:0008333">
    <property type="term" value="P:endosome to lysosome transport"/>
    <property type="evidence" value="ECO:0007669"/>
    <property type="project" value="TreeGrafter"/>
</dbReference>
<evidence type="ECO:0000313" key="3">
    <source>
        <dbReference type="Proteomes" id="UP000281553"/>
    </source>
</evidence>
<protein>
    <recommendedName>
        <fullName evidence="1">PH domain-containing protein</fullName>
    </recommendedName>
</protein>
<reference evidence="2 3" key="1">
    <citation type="submission" date="2018-11" db="EMBL/GenBank/DDBJ databases">
        <authorList>
            <consortium name="Pathogen Informatics"/>
        </authorList>
    </citation>
    <scope>NUCLEOTIDE SEQUENCE [LARGE SCALE GENOMIC DNA]</scope>
</reference>
<dbReference type="SMART" id="SM00233">
    <property type="entry name" value="PH"/>
    <property type="match status" value="1"/>
</dbReference>
<dbReference type="EMBL" id="UYRU01069497">
    <property type="protein sequence ID" value="VDN18781.1"/>
    <property type="molecule type" value="Genomic_DNA"/>
</dbReference>
<accession>A0A3P7MLC7</accession>
<dbReference type="Proteomes" id="UP000281553">
    <property type="component" value="Unassembled WGS sequence"/>
</dbReference>
<feature type="domain" description="PH" evidence="1">
    <location>
        <begin position="81"/>
        <end position="177"/>
    </location>
</feature>
<dbReference type="InterPro" id="IPR011993">
    <property type="entry name" value="PH-like_dom_sf"/>
</dbReference>
<evidence type="ECO:0000259" key="1">
    <source>
        <dbReference type="PROSITE" id="PS50003"/>
    </source>
</evidence>
<dbReference type="InterPro" id="IPR001849">
    <property type="entry name" value="PH_domain"/>
</dbReference>
<dbReference type="OrthoDB" id="70570at2759"/>
<dbReference type="InterPro" id="IPR051765">
    <property type="entry name" value="PH_domain-containing_F"/>
</dbReference>
<organism evidence="2 3">
    <name type="scientific">Dibothriocephalus latus</name>
    <name type="common">Fish tapeworm</name>
    <name type="synonym">Diphyllobothrium latum</name>
    <dbReference type="NCBI Taxonomy" id="60516"/>
    <lineage>
        <taxon>Eukaryota</taxon>
        <taxon>Metazoa</taxon>
        <taxon>Spiralia</taxon>
        <taxon>Lophotrochozoa</taxon>
        <taxon>Platyhelminthes</taxon>
        <taxon>Cestoda</taxon>
        <taxon>Eucestoda</taxon>
        <taxon>Diphyllobothriidea</taxon>
        <taxon>Diphyllobothriidae</taxon>
        <taxon>Dibothriocephalus</taxon>
    </lineage>
</organism>
<name>A0A3P7MLC7_DIBLA</name>
<dbReference type="GO" id="GO:0005769">
    <property type="term" value="C:early endosome"/>
    <property type="evidence" value="ECO:0007669"/>
    <property type="project" value="TreeGrafter"/>
</dbReference>
<dbReference type="PROSITE" id="PS50003">
    <property type="entry name" value="PH_DOMAIN"/>
    <property type="match status" value="1"/>
</dbReference>
<dbReference type="PANTHER" id="PTHR46280:SF3">
    <property type="entry name" value="PLECKSTRIN HOMOLOGY DOMAIN-CONTAINING FAMILY F MEMBER 1 HOMOLOG"/>
    <property type="match status" value="1"/>
</dbReference>